<dbReference type="Gene3D" id="3.10.10.10">
    <property type="entry name" value="HIV Type 1 Reverse Transcriptase, subunit A, domain 1"/>
    <property type="match status" value="1"/>
</dbReference>
<dbReference type="PANTHER" id="PTHR33050:SF7">
    <property type="entry name" value="RIBONUCLEASE H"/>
    <property type="match status" value="1"/>
</dbReference>
<accession>A0A5J4UHF4</accession>
<feature type="compositionally biased region" description="Basic and acidic residues" evidence="1">
    <location>
        <begin position="254"/>
        <end position="268"/>
    </location>
</feature>
<dbReference type="OrthoDB" id="2286242at2759"/>
<evidence type="ECO:0000313" key="3">
    <source>
        <dbReference type="EMBL" id="KAA6369594.1"/>
    </source>
</evidence>
<dbReference type="SUPFAM" id="SSF56672">
    <property type="entry name" value="DNA/RNA polymerases"/>
    <property type="match status" value="1"/>
</dbReference>
<dbReference type="Gene3D" id="3.30.70.270">
    <property type="match status" value="1"/>
</dbReference>
<keyword evidence="3" id="KW-0548">Nucleotidyltransferase</keyword>
<keyword evidence="3" id="KW-0808">Transferase</keyword>
<dbReference type="Proteomes" id="UP000324800">
    <property type="component" value="Unassembled WGS sequence"/>
</dbReference>
<evidence type="ECO:0000313" key="4">
    <source>
        <dbReference type="Proteomes" id="UP000324800"/>
    </source>
</evidence>
<feature type="domain" description="Reverse transcriptase" evidence="2">
    <location>
        <begin position="362"/>
        <end position="552"/>
    </location>
</feature>
<proteinExistence type="predicted"/>
<name>A0A5J4UHF4_9EUKA</name>
<dbReference type="EMBL" id="SNRW01016216">
    <property type="protein sequence ID" value="KAA6369594.1"/>
    <property type="molecule type" value="Genomic_DNA"/>
</dbReference>
<gene>
    <name evidence="3" type="ORF">EZS28_034880</name>
</gene>
<dbReference type="InterPro" id="IPR043128">
    <property type="entry name" value="Rev_trsase/Diguanyl_cyclase"/>
</dbReference>
<comment type="caution">
    <text evidence="3">The sequence shown here is derived from an EMBL/GenBank/DDBJ whole genome shotgun (WGS) entry which is preliminary data.</text>
</comment>
<dbReference type="PROSITE" id="PS50878">
    <property type="entry name" value="RT_POL"/>
    <property type="match status" value="1"/>
</dbReference>
<dbReference type="InterPro" id="IPR043502">
    <property type="entry name" value="DNA/RNA_pol_sf"/>
</dbReference>
<dbReference type="Pfam" id="PF00078">
    <property type="entry name" value="RVT_1"/>
    <property type="match status" value="1"/>
</dbReference>
<evidence type="ECO:0000259" key="2">
    <source>
        <dbReference type="PROSITE" id="PS50878"/>
    </source>
</evidence>
<reference evidence="3 4" key="1">
    <citation type="submission" date="2019-03" db="EMBL/GenBank/DDBJ databases">
        <title>Single cell metagenomics reveals metabolic interactions within the superorganism composed of flagellate Streblomastix strix and complex community of Bacteroidetes bacteria on its surface.</title>
        <authorList>
            <person name="Treitli S.C."/>
            <person name="Kolisko M."/>
            <person name="Husnik F."/>
            <person name="Keeling P."/>
            <person name="Hampl V."/>
        </authorList>
    </citation>
    <scope>NUCLEOTIDE SEQUENCE [LARGE SCALE GENOMIC DNA]</scope>
    <source>
        <strain evidence="3">ST1C</strain>
    </source>
</reference>
<dbReference type="PANTHER" id="PTHR33050">
    <property type="entry name" value="REVERSE TRANSCRIPTASE DOMAIN-CONTAINING PROTEIN"/>
    <property type="match status" value="1"/>
</dbReference>
<keyword evidence="3" id="KW-0695">RNA-directed DNA polymerase</keyword>
<dbReference type="GO" id="GO:0003964">
    <property type="term" value="F:RNA-directed DNA polymerase activity"/>
    <property type="evidence" value="ECO:0007669"/>
    <property type="project" value="UniProtKB-KW"/>
</dbReference>
<sequence length="615" mass="69565">MPEVGPLLPEEKAGYSSKALESSAAIVQGMAGLIHKVAQGETDNLVGKMFKIFEAAVVSVSDAQVERESRLEGVFQGPQTEDVLSQKTKERFKRKSAKQVIDGRRATPYLHHFTVKSNPSSRLKRIIIQEQQNSTQQSISSKSGKQIEVVCWQRGSFDPAEVLNRAVCWEHASFDPAQDVERAGCGDQGSTDLAAGCGDQGSTDLAINIDKRAGCGDQGSTNLAIKEVGLAECGDQGSTDFADQLKSIQYLQKKQPDKRKQDESECARQQDTSKIAAQYGTAYSREHRHPANIPIGGRLTHFIDAWKLIGADALVTRGIKAFWINTQAPQILERNMTNPVKIRSKDSQLTLYKLIEKELQEDIIEEVPLNQLKWIKPCFAIPKSEPGKWRKIMDCSLLNKFLCETHFIMEDVSNLRSILQPKDWMIKIDLESAFHYIQVDEELRPFLGFSFNQKYFLYKTMCFGIKHAPPVFHKTLRPVIKFIREVIKVRIISYCDDIIFLHQDPEELKEKKQQIINILANFGWKISVKKSVLEPTRVVESQTEENDSNASIMEKDCTEQTIGESEVPGKLHRFVKLPEIVDKARRTPSEEVFCGRLEEHALFQNTWFYRGSTSG</sequence>
<protein>
    <submittedName>
        <fullName evidence="3">Putative reverse transcriptase</fullName>
    </submittedName>
</protein>
<organism evidence="3 4">
    <name type="scientific">Streblomastix strix</name>
    <dbReference type="NCBI Taxonomy" id="222440"/>
    <lineage>
        <taxon>Eukaryota</taxon>
        <taxon>Metamonada</taxon>
        <taxon>Preaxostyla</taxon>
        <taxon>Oxymonadida</taxon>
        <taxon>Streblomastigidae</taxon>
        <taxon>Streblomastix</taxon>
    </lineage>
</organism>
<dbReference type="InterPro" id="IPR052055">
    <property type="entry name" value="Hepadnavirus_pol/RT"/>
</dbReference>
<feature type="region of interest" description="Disordered" evidence="1">
    <location>
        <begin position="252"/>
        <end position="271"/>
    </location>
</feature>
<dbReference type="AlphaFoldDB" id="A0A5J4UHF4"/>
<dbReference type="InterPro" id="IPR000477">
    <property type="entry name" value="RT_dom"/>
</dbReference>
<evidence type="ECO:0000256" key="1">
    <source>
        <dbReference type="SAM" id="MobiDB-lite"/>
    </source>
</evidence>